<evidence type="ECO:0008006" key="3">
    <source>
        <dbReference type="Google" id="ProtNLM"/>
    </source>
</evidence>
<dbReference type="Proteomes" id="UP000266723">
    <property type="component" value="Unassembled WGS sequence"/>
</dbReference>
<evidence type="ECO:0000313" key="2">
    <source>
        <dbReference type="Proteomes" id="UP000266723"/>
    </source>
</evidence>
<reference evidence="1 2" key="1">
    <citation type="journal article" date="2020" name="BMC Genomics">
        <title>Intraspecific diversification of the crop wild relative Brassica cretica Lam. using demographic model selection.</title>
        <authorList>
            <person name="Kioukis A."/>
            <person name="Michalopoulou V.A."/>
            <person name="Briers L."/>
            <person name="Pirintsos S."/>
            <person name="Studholme D.J."/>
            <person name="Pavlidis P."/>
            <person name="Sarris P.F."/>
        </authorList>
    </citation>
    <scope>NUCLEOTIDE SEQUENCE [LARGE SCALE GENOMIC DNA]</scope>
    <source>
        <strain evidence="2">cv. PFS-1207/04</strain>
    </source>
</reference>
<name>A0ABQ7DMW1_BRACR</name>
<accession>A0ABQ7DMW1</accession>
<comment type="caution">
    <text evidence="1">The sequence shown here is derived from an EMBL/GenBank/DDBJ whole genome shotgun (WGS) entry which is preliminary data.</text>
</comment>
<sequence length="284" mass="31044">MWSLRSFLPQALSQRYRPHAAHVLSTNCSSEHRRDLSCVGVTSIAPPAQQSMGWPQNKTCNGARGKPLCPNILKFSFPDFLTIVLLLRRRRVPLGGCRSPSVFSPSVYLCLYVFSQFAAEVVFPEAFRFRSGDFGLDLVFRGGFSSGRRCVRHRVAPPRAVSLSVWRVAGFGVVLVVDLGFEICGSLGSPSCFSDLWWSPKVACWVRVRIGVFVDLSCGGSMAARGSGCHLCYVSELACGWVGGRNLQLLSLNDGIVIWDLSRAAGSRVFQGLRAPLSPVARGD</sequence>
<evidence type="ECO:0000313" key="1">
    <source>
        <dbReference type="EMBL" id="KAF3578336.1"/>
    </source>
</evidence>
<dbReference type="EMBL" id="QGKV02000649">
    <property type="protein sequence ID" value="KAF3578336.1"/>
    <property type="molecule type" value="Genomic_DNA"/>
</dbReference>
<proteinExistence type="predicted"/>
<organism evidence="1 2">
    <name type="scientific">Brassica cretica</name>
    <name type="common">Mustard</name>
    <dbReference type="NCBI Taxonomy" id="69181"/>
    <lineage>
        <taxon>Eukaryota</taxon>
        <taxon>Viridiplantae</taxon>
        <taxon>Streptophyta</taxon>
        <taxon>Embryophyta</taxon>
        <taxon>Tracheophyta</taxon>
        <taxon>Spermatophyta</taxon>
        <taxon>Magnoliopsida</taxon>
        <taxon>eudicotyledons</taxon>
        <taxon>Gunneridae</taxon>
        <taxon>Pentapetalae</taxon>
        <taxon>rosids</taxon>
        <taxon>malvids</taxon>
        <taxon>Brassicales</taxon>
        <taxon>Brassicaceae</taxon>
        <taxon>Brassiceae</taxon>
        <taxon>Brassica</taxon>
    </lineage>
</organism>
<keyword evidence="2" id="KW-1185">Reference proteome</keyword>
<protein>
    <recommendedName>
        <fullName evidence="3">DUF1618 domain-containing protein</fullName>
    </recommendedName>
</protein>
<gene>
    <name evidence="1" type="ORF">DY000_02035002</name>
</gene>